<dbReference type="AlphaFoldDB" id="A0A6F8ZCL3"/>
<dbReference type="InterPro" id="IPR003439">
    <property type="entry name" value="ABC_transporter-like_ATP-bd"/>
</dbReference>
<dbReference type="InterPro" id="IPR027417">
    <property type="entry name" value="P-loop_NTPase"/>
</dbReference>
<proteinExistence type="predicted"/>
<evidence type="ECO:0000259" key="1">
    <source>
        <dbReference type="Pfam" id="PF00005"/>
    </source>
</evidence>
<dbReference type="Proteomes" id="UP000503399">
    <property type="component" value="Chromosome"/>
</dbReference>
<gene>
    <name evidence="2" type="ORF">R50_0270</name>
</gene>
<dbReference type="SUPFAM" id="SSF52540">
    <property type="entry name" value="P-loop containing nucleoside triphosphate hydrolases"/>
    <property type="match status" value="1"/>
</dbReference>
<organism evidence="2 3">
    <name type="scientific">Candidatus Hydrogenisulfobacillus filiaventi</name>
    <dbReference type="NCBI Taxonomy" id="2707344"/>
    <lineage>
        <taxon>Bacteria</taxon>
        <taxon>Bacillati</taxon>
        <taxon>Bacillota</taxon>
        <taxon>Clostridia</taxon>
        <taxon>Eubacteriales</taxon>
        <taxon>Clostridiales Family XVII. Incertae Sedis</taxon>
        <taxon>Candidatus Hydrogenisulfobacillus</taxon>
    </lineage>
</organism>
<name>A0A6F8ZCL3_9FIRM</name>
<protein>
    <recommendedName>
        <fullName evidence="1">ABC transporter domain-containing protein</fullName>
    </recommendedName>
</protein>
<dbReference type="Pfam" id="PF00005">
    <property type="entry name" value="ABC_tran"/>
    <property type="match status" value="1"/>
</dbReference>
<evidence type="ECO:0000313" key="3">
    <source>
        <dbReference type="Proteomes" id="UP000503399"/>
    </source>
</evidence>
<sequence length="101" mass="10659">MLADLAPDAGPQPLITVRDLTVQYEGAPDPALQGVNLNLMPGERVLVLEPSGGGKSSLLMVLAGLLPRIIPARLTGEVLVPAGRLQRPGGRPLRLRLSRPL</sequence>
<keyword evidence="3" id="KW-1185">Reference proteome</keyword>
<reference evidence="2 3" key="1">
    <citation type="submission" date="2020-02" db="EMBL/GenBank/DDBJ databases">
        <authorList>
            <person name="Hogendoorn C."/>
        </authorList>
    </citation>
    <scope>NUCLEOTIDE SEQUENCE [LARGE SCALE GENOMIC DNA]</scope>
    <source>
        <strain evidence="2">R501</strain>
    </source>
</reference>
<dbReference type="GO" id="GO:0022857">
    <property type="term" value="F:transmembrane transporter activity"/>
    <property type="evidence" value="ECO:0007669"/>
    <property type="project" value="TreeGrafter"/>
</dbReference>
<dbReference type="GO" id="GO:0005524">
    <property type="term" value="F:ATP binding"/>
    <property type="evidence" value="ECO:0007669"/>
    <property type="project" value="InterPro"/>
</dbReference>
<dbReference type="GO" id="GO:0016887">
    <property type="term" value="F:ATP hydrolysis activity"/>
    <property type="evidence" value="ECO:0007669"/>
    <property type="project" value="InterPro"/>
</dbReference>
<dbReference type="EMBL" id="LR778114">
    <property type="protein sequence ID" value="CAB1127776.1"/>
    <property type="molecule type" value="Genomic_DNA"/>
</dbReference>
<accession>A0A6F8ZCL3</accession>
<feature type="domain" description="ABC transporter" evidence="1">
    <location>
        <begin position="32"/>
        <end position="68"/>
    </location>
</feature>
<dbReference type="InterPro" id="IPR015854">
    <property type="entry name" value="ABC_transpr_LolD-like"/>
</dbReference>
<evidence type="ECO:0000313" key="2">
    <source>
        <dbReference type="EMBL" id="CAB1127776.1"/>
    </source>
</evidence>
<dbReference type="Gene3D" id="3.40.50.300">
    <property type="entry name" value="P-loop containing nucleotide triphosphate hydrolases"/>
    <property type="match status" value="1"/>
</dbReference>
<dbReference type="PANTHER" id="PTHR24220:SF86">
    <property type="entry name" value="ABC TRANSPORTER ABCH.1"/>
    <property type="match status" value="1"/>
</dbReference>
<dbReference type="GO" id="GO:0005886">
    <property type="term" value="C:plasma membrane"/>
    <property type="evidence" value="ECO:0007669"/>
    <property type="project" value="TreeGrafter"/>
</dbReference>
<dbReference type="KEGG" id="hfv:R50_0270"/>
<dbReference type="PANTHER" id="PTHR24220">
    <property type="entry name" value="IMPORT ATP-BINDING PROTEIN"/>
    <property type="match status" value="1"/>
</dbReference>